<organism evidence="4 5">
    <name type="scientific">Bosea vaviloviae</name>
    <dbReference type="NCBI Taxonomy" id="1526658"/>
    <lineage>
        <taxon>Bacteria</taxon>
        <taxon>Pseudomonadati</taxon>
        <taxon>Pseudomonadota</taxon>
        <taxon>Alphaproteobacteria</taxon>
        <taxon>Hyphomicrobiales</taxon>
        <taxon>Boseaceae</taxon>
        <taxon>Bosea</taxon>
    </lineage>
</organism>
<evidence type="ECO:0000313" key="4">
    <source>
        <dbReference type="EMBL" id="KPH73753.1"/>
    </source>
</evidence>
<dbReference type="InterPro" id="IPR045079">
    <property type="entry name" value="Oxoprolinase-like"/>
</dbReference>
<dbReference type="AlphaFoldDB" id="A0A0N0M7B4"/>
<feature type="domain" description="Hydantoinase/oxoprolinase N-terminal" evidence="2">
    <location>
        <begin position="15"/>
        <end position="192"/>
    </location>
</feature>
<dbReference type="PATRIC" id="fig|1526658.3.peg.4936"/>
<dbReference type="PANTHER" id="PTHR11365:SF23">
    <property type="entry name" value="HYPOTHETICAL 5-OXOPROLINASE (EUROFUNG)-RELATED"/>
    <property type="match status" value="1"/>
</dbReference>
<accession>A0A0N0M7B4</accession>
<protein>
    <submittedName>
        <fullName evidence="4">5-oxoprolinase</fullName>
    </submittedName>
</protein>
<evidence type="ECO:0000259" key="1">
    <source>
        <dbReference type="Pfam" id="PF01968"/>
    </source>
</evidence>
<evidence type="ECO:0000259" key="3">
    <source>
        <dbReference type="Pfam" id="PF19278"/>
    </source>
</evidence>
<dbReference type="Pfam" id="PF19278">
    <property type="entry name" value="Hydant_A_C"/>
    <property type="match status" value="1"/>
</dbReference>
<dbReference type="GO" id="GO:0005829">
    <property type="term" value="C:cytosol"/>
    <property type="evidence" value="ECO:0007669"/>
    <property type="project" value="TreeGrafter"/>
</dbReference>
<feature type="domain" description="Hydantoinase A/oxoprolinase" evidence="1">
    <location>
        <begin position="214"/>
        <end position="501"/>
    </location>
</feature>
<evidence type="ECO:0000259" key="2">
    <source>
        <dbReference type="Pfam" id="PF05378"/>
    </source>
</evidence>
<dbReference type="GO" id="GO:0017168">
    <property type="term" value="F:5-oxoprolinase (ATP-hydrolyzing) activity"/>
    <property type="evidence" value="ECO:0007669"/>
    <property type="project" value="TreeGrafter"/>
</dbReference>
<dbReference type="GO" id="GO:0006749">
    <property type="term" value="P:glutathione metabolic process"/>
    <property type="evidence" value="ECO:0007669"/>
    <property type="project" value="TreeGrafter"/>
</dbReference>
<dbReference type="PANTHER" id="PTHR11365">
    <property type="entry name" value="5-OXOPROLINASE RELATED"/>
    <property type="match status" value="1"/>
</dbReference>
<dbReference type="InterPro" id="IPR002821">
    <property type="entry name" value="Hydantoinase_A"/>
</dbReference>
<dbReference type="Pfam" id="PF01968">
    <property type="entry name" value="Hydantoinase_A"/>
    <property type="match status" value="1"/>
</dbReference>
<dbReference type="Proteomes" id="UP000037822">
    <property type="component" value="Unassembled WGS sequence"/>
</dbReference>
<gene>
    <name evidence="4" type="ORF">AE618_26935</name>
</gene>
<dbReference type="InterPro" id="IPR043129">
    <property type="entry name" value="ATPase_NBD"/>
</dbReference>
<sequence>MTAGIHSRMLPRRIRIAVDIGGTFTDLELLDEASGETHSFKTATTPDDPSLGLMNAIKGAASRFGFALSDISFLMHGTTIATNAVLTRNLPDGALITTAGFEDVLEIGRHARTEIYRLKPEARAVLVPRRRRFGVVERVGPVGEVLTPLDANSVEDAIDRVAASGASVCAVALLNGFANPAHEIAIRDRLRQRLPDVAVSCSHEVSPEIREFERTSTTVLNALLIPVVRRYVDSLLKRIASEGLSAPLYLVQSNGGATTPRAAGEAPVKLLLSGPSGGVLAAEGVARQLGFANVVGVDMGGTSYDVAVIRDGSRTVVTQGDVDGLAMRVPMVDMRTIGAGGGSIASLDASGRLQVGPRSAGAKPGPVCYGRGGTEPTVTDVNLILGRLDPVTFLGGTFALDLDGARAALDRCIAEPLGLERDRAASGILAVLVAKLAGAIKLSLFERGLDPRDFALMSFGGAGGLHAVEVAEELGMTTVIFPKDPSTFSAHGILQSDVVHDLARTKVLLLKPGAGAALRDLAAELLREGEALLAADGLTSGNCRLDLAADLRYRGQAFELLVPLAAAPDDDAQLEALCQRFHELHRQRFSFDDPSETVELVTLRLAAIGMLDGMAANIAPVPVSSAAPRHRDVHLNCGWISAPVHQQDSLAAGTRVDGPAIIEQDYTTLLIPAGWSLDVADSGDLIAKRELGA</sequence>
<dbReference type="SUPFAM" id="SSF53067">
    <property type="entry name" value="Actin-like ATPase domain"/>
    <property type="match status" value="1"/>
</dbReference>
<name>A0A0N0M7B4_9HYPH</name>
<keyword evidence="5" id="KW-1185">Reference proteome</keyword>
<evidence type="ECO:0000313" key="5">
    <source>
        <dbReference type="Proteomes" id="UP000037822"/>
    </source>
</evidence>
<feature type="domain" description="Acetophenone carboxylase-like C-terminal" evidence="3">
    <location>
        <begin position="516"/>
        <end position="676"/>
    </location>
</feature>
<dbReference type="InterPro" id="IPR049517">
    <property type="entry name" value="ACX-like_C"/>
</dbReference>
<dbReference type="InterPro" id="IPR008040">
    <property type="entry name" value="Hydant_A_N"/>
</dbReference>
<dbReference type="Pfam" id="PF05378">
    <property type="entry name" value="Hydant_A_N"/>
    <property type="match status" value="1"/>
</dbReference>
<dbReference type="EMBL" id="LGSZ01000095">
    <property type="protein sequence ID" value="KPH73753.1"/>
    <property type="molecule type" value="Genomic_DNA"/>
</dbReference>
<reference evidence="4 5" key="1">
    <citation type="submission" date="2015-07" db="EMBL/GenBank/DDBJ databases">
        <title>Whole genome sequencing of Bosea vaviloviae isolated from cave pool.</title>
        <authorList>
            <person name="Tan N.E.H."/>
            <person name="Lee Y.P."/>
            <person name="Gan H.M."/>
            <person name="Barton H."/>
            <person name="Savka M.A."/>
        </authorList>
    </citation>
    <scope>NUCLEOTIDE SEQUENCE [LARGE SCALE GENOMIC DNA]</scope>
    <source>
        <strain evidence="4 5">SD260</strain>
    </source>
</reference>
<proteinExistence type="predicted"/>
<comment type="caution">
    <text evidence="4">The sequence shown here is derived from an EMBL/GenBank/DDBJ whole genome shotgun (WGS) entry which is preliminary data.</text>
</comment>